<evidence type="ECO:0000259" key="2">
    <source>
        <dbReference type="PROSITE" id="PS50805"/>
    </source>
</evidence>
<keyword evidence="1" id="KW-0472">Membrane</keyword>
<feature type="domain" description="KRAB" evidence="2">
    <location>
        <begin position="31"/>
        <end position="76"/>
    </location>
</feature>
<dbReference type="GeneTree" id="ENSGT01150000287171"/>
<dbReference type="InterPro" id="IPR036051">
    <property type="entry name" value="KRAB_dom_sf"/>
</dbReference>
<dbReference type="Proteomes" id="UP000694406">
    <property type="component" value="Unplaced"/>
</dbReference>
<dbReference type="CDD" id="cd07765">
    <property type="entry name" value="KRAB_A-box"/>
    <property type="match status" value="1"/>
</dbReference>
<dbReference type="PANTHER" id="PTHR23232">
    <property type="entry name" value="KRAB DOMAIN C2H2 ZINC FINGER"/>
    <property type="match status" value="1"/>
</dbReference>
<accession>A0A8C5WWJ9</accession>
<dbReference type="PROSITE" id="PS50805">
    <property type="entry name" value="KRAB"/>
    <property type="match status" value="1"/>
</dbReference>
<feature type="transmembrane region" description="Helical" evidence="1">
    <location>
        <begin position="12"/>
        <end position="31"/>
    </location>
</feature>
<proteinExistence type="predicted"/>
<dbReference type="AlphaFoldDB" id="A0A8C5WWJ9"/>
<dbReference type="SMART" id="SM00349">
    <property type="entry name" value="KRAB"/>
    <property type="match status" value="1"/>
</dbReference>
<dbReference type="PANTHER" id="PTHR23232:SF142">
    <property type="entry name" value="GASTRULA ZINC FINGER PROTEIN XLCGF57.1-LIKE-RELATED"/>
    <property type="match status" value="1"/>
</dbReference>
<dbReference type="InterPro" id="IPR050169">
    <property type="entry name" value="Krueppel_C2H2_ZnF"/>
</dbReference>
<evidence type="ECO:0000313" key="3">
    <source>
        <dbReference type="Ensembl" id="ENSLLTP00000018885.1"/>
    </source>
</evidence>
<evidence type="ECO:0000313" key="4">
    <source>
        <dbReference type="Proteomes" id="UP000694406"/>
    </source>
</evidence>
<dbReference type="SUPFAM" id="SSF109640">
    <property type="entry name" value="KRAB domain (Kruppel-associated box)"/>
    <property type="match status" value="1"/>
</dbReference>
<dbReference type="Pfam" id="PF01352">
    <property type="entry name" value="KRAB"/>
    <property type="match status" value="1"/>
</dbReference>
<dbReference type="Ensembl" id="ENSLLTT00000019585.1">
    <property type="protein sequence ID" value="ENSLLTP00000018885.1"/>
    <property type="gene ID" value="ENSLLTG00000014250.1"/>
</dbReference>
<reference evidence="3" key="2">
    <citation type="submission" date="2025-09" db="UniProtKB">
        <authorList>
            <consortium name="Ensembl"/>
        </authorList>
    </citation>
    <scope>IDENTIFICATION</scope>
</reference>
<keyword evidence="4" id="KW-1185">Reference proteome</keyword>
<dbReference type="GO" id="GO:0006355">
    <property type="term" value="P:regulation of DNA-templated transcription"/>
    <property type="evidence" value="ECO:0007669"/>
    <property type="project" value="InterPro"/>
</dbReference>
<dbReference type="Gene3D" id="6.10.140.140">
    <property type="match status" value="1"/>
</dbReference>
<organism evidence="3 4">
    <name type="scientific">Laticauda laticaudata</name>
    <name type="common">Blue-ringed sea krait</name>
    <name type="synonym">Blue-lipped sea krait</name>
    <dbReference type="NCBI Taxonomy" id="8630"/>
    <lineage>
        <taxon>Eukaryota</taxon>
        <taxon>Metazoa</taxon>
        <taxon>Chordata</taxon>
        <taxon>Craniata</taxon>
        <taxon>Vertebrata</taxon>
        <taxon>Euteleostomi</taxon>
        <taxon>Lepidosauria</taxon>
        <taxon>Squamata</taxon>
        <taxon>Bifurcata</taxon>
        <taxon>Unidentata</taxon>
        <taxon>Episquamata</taxon>
        <taxon>Toxicofera</taxon>
        <taxon>Serpentes</taxon>
        <taxon>Colubroidea</taxon>
        <taxon>Elapidae</taxon>
        <taxon>Laticaudinae</taxon>
        <taxon>Laticauda</taxon>
    </lineage>
</organism>
<dbReference type="InterPro" id="IPR001909">
    <property type="entry name" value="KRAB"/>
</dbReference>
<protein>
    <recommendedName>
        <fullName evidence="2">KRAB domain-containing protein</fullName>
    </recommendedName>
</protein>
<name>A0A8C5WWJ9_LATLA</name>
<reference evidence="3" key="1">
    <citation type="submission" date="2025-08" db="UniProtKB">
        <authorList>
            <consortium name="Ensembl"/>
        </authorList>
    </citation>
    <scope>IDENTIFICATION</scope>
</reference>
<keyword evidence="1" id="KW-0812">Transmembrane</keyword>
<evidence type="ECO:0000256" key="1">
    <source>
        <dbReference type="SAM" id="Phobius"/>
    </source>
</evidence>
<sequence>KRSMNLGWISFYAYFVHWISLEPFFLVQGVVSFEDVAVYFSKEEWSQLDADQKALHGEVMLEISRNLFSLVSRVVC</sequence>
<keyword evidence="1" id="KW-1133">Transmembrane helix</keyword>